<dbReference type="HOGENOM" id="CLU_057108_0_0_10"/>
<feature type="coiled-coil region" evidence="1">
    <location>
        <begin position="156"/>
        <end position="192"/>
    </location>
</feature>
<dbReference type="RefSeq" id="WP_004370139.1">
    <property type="nucleotide sequence ID" value="NZ_GL833119.1"/>
</dbReference>
<evidence type="ECO:0000313" key="3">
    <source>
        <dbReference type="EMBL" id="EFZ35882.1"/>
    </source>
</evidence>
<feature type="region of interest" description="Disordered" evidence="2">
    <location>
        <begin position="241"/>
        <end position="270"/>
    </location>
</feature>
<protein>
    <recommendedName>
        <fullName evidence="5">Hemagglutinin protein HagB</fullName>
    </recommendedName>
</protein>
<reference evidence="3" key="1">
    <citation type="submission" date="2011-01" db="EMBL/GenBank/DDBJ databases">
        <authorList>
            <person name="Muzny D."/>
            <person name="Qin X."/>
            <person name="Buhay C."/>
            <person name="Dugan-Rocha S."/>
            <person name="Ding Y."/>
            <person name="Chen G."/>
            <person name="Hawes A."/>
            <person name="Holder M."/>
            <person name="Jhangiani S."/>
            <person name="Johnson A."/>
            <person name="Khan Z."/>
            <person name="Li Z."/>
            <person name="Liu W."/>
            <person name="Liu X."/>
            <person name="Perez L."/>
            <person name="Shen H."/>
            <person name="Wang Q."/>
            <person name="Watt J."/>
            <person name="Xi L."/>
            <person name="Xin Y."/>
            <person name="Zhou J."/>
            <person name="Deng J."/>
            <person name="Jiang H."/>
            <person name="Liu Y."/>
            <person name="Qu J."/>
            <person name="Song X.-Z."/>
            <person name="Zhang L."/>
            <person name="Villasana D."/>
            <person name="Johnson A."/>
            <person name="Liu J."/>
            <person name="Liyanage D."/>
            <person name="Lorensuhewa L."/>
            <person name="Robinson T."/>
            <person name="Song A."/>
            <person name="Song B.-B."/>
            <person name="Dinh H."/>
            <person name="Thornton R."/>
            <person name="Coyle M."/>
            <person name="Francisco L."/>
            <person name="Jackson L."/>
            <person name="Javaid M."/>
            <person name="Korchina V."/>
            <person name="Kovar C."/>
            <person name="Mata R."/>
            <person name="Mathew T."/>
            <person name="Ngo R."/>
            <person name="Nguyen L."/>
            <person name="Nguyen N."/>
            <person name="Okwuonu G."/>
            <person name="Ongeri F."/>
            <person name="Pham C."/>
            <person name="Simmons D."/>
            <person name="Wilczek-Boney K."/>
            <person name="Hale W."/>
            <person name="Jakkamsetti A."/>
            <person name="Pham P."/>
            <person name="Ruth R."/>
            <person name="San Lucas F."/>
            <person name="Warren J."/>
            <person name="Zhang J."/>
            <person name="Zhao Z."/>
            <person name="Zhou C."/>
            <person name="Zhu D."/>
            <person name="Lee S."/>
            <person name="Bess C."/>
            <person name="Blankenburg K."/>
            <person name="Forbes L."/>
            <person name="Fu Q."/>
            <person name="Gubbala S."/>
            <person name="Hirani K."/>
            <person name="Jayaseelan J.C."/>
            <person name="Lara F."/>
            <person name="Munidasa M."/>
            <person name="Palculict T."/>
            <person name="Patil S."/>
            <person name="Pu L.-L."/>
            <person name="Saada N."/>
            <person name="Tang L."/>
            <person name="Weissenberger G."/>
            <person name="Zhu Y."/>
            <person name="Hemphill L."/>
            <person name="Shang Y."/>
            <person name="Youmans B."/>
            <person name="Ayvaz T."/>
            <person name="Ross M."/>
            <person name="Santibanez J."/>
            <person name="Aqrawi P."/>
            <person name="Gross S."/>
            <person name="Joshi V."/>
            <person name="Fowler G."/>
            <person name="Nazareth L."/>
            <person name="Reid J."/>
            <person name="Worley K."/>
            <person name="Petrosino J."/>
            <person name="Highlander S."/>
            <person name="Gibbs R."/>
        </authorList>
    </citation>
    <scope>NUCLEOTIDE SEQUENCE [LARGE SCALE GENOMIC DNA]</scope>
    <source>
        <strain evidence="3">ATCC 33269</strain>
    </source>
</reference>
<evidence type="ECO:0008006" key="5">
    <source>
        <dbReference type="Google" id="ProtNLM"/>
    </source>
</evidence>
<evidence type="ECO:0000313" key="4">
    <source>
        <dbReference type="Proteomes" id="UP000005580"/>
    </source>
</evidence>
<dbReference type="STRING" id="28134.SAMN05444288_1216"/>
<organism evidence="3 4">
    <name type="scientific">Hoylesella oralis ATCC 33269</name>
    <dbReference type="NCBI Taxonomy" id="873533"/>
    <lineage>
        <taxon>Bacteria</taxon>
        <taxon>Pseudomonadati</taxon>
        <taxon>Bacteroidota</taxon>
        <taxon>Bacteroidia</taxon>
        <taxon>Bacteroidales</taxon>
        <taxon>Prevotellaceae</taxon>
        <taxon>Hoylesella</taxon>
    </lineage>
</organism>
<comment type="caution">
    <text evidence="3">The sequence shown here is derived from an EMBL/GenBank/DDBJ whole genome shotgun (WGS) entry which is preliminary data.</text>
</comment>
<gene>
    <name evidence="3" type="ORF">HMPREF0663_11949</name>
</gene>
<evidence type="ECO:0000256" key="2">
    <source>
        <dbReference type="SAM" id="MobiDB-lite"/>
    </source>
</evidence>
<accession>E7RT76</accession>
<evidence type="ECO:0000256" key="1">
    <source>
        <dbReference type="SAM" id="Coils"/>
    </source>
</evidence>
<keyword evidence="1" id="KW-0175">Coiled coil</keyword>
<proteinExistence type="predicted"/>
<dbReference type="EMBL" id="AEPE02000006">
    <property type="protein sequence ID" value="EFZ35882.1"/>
    <property type="molecule type" value="Genomic_DNA"/>
</dbReference>
<dbReference type="InterPro" id="IPR046228">
    <property type="entry name" value="DUF6261"/>
</dbReference>
<dbReference type="AlphaFoldDB" id="E7RT76"/>
<keyword evidence="4" id="KW-1185">Reference proteome</keyword>
<sequence length="339" mass="37574">MTINNNALPKTVKFKGSNCANFSNALHVQFHRKQLELVKASDLTKLNLSPDLMSEWKNCIALEVEINKETTASIFTERMKKKDAERDALLSNIFGVVRAQKLSPVQAVREAAEVLDVALKPYVGIQNDAFEVESAHIAGLEVDVAKHAAELTALGLTAVVAQLHTANEEYEKMRAERRADAVSSKLANAKEARPKTDAAFDTVCQYIQASYLFAKTTDDKAMIKKVVDGMNQISADFKVSHNESLAQKKKTPRNPSKKGENGKDDKKGTDKTRAEYEKNIAPLVPLFEQRLKLPAGSLSFTGKTKKNNGKVLYEFAIKDSDKTVWGRVEIDHLIEVVIS</sequence>
<name>E7RT76_9BACT</name>
<dbReference type="Proteomes" id="UP000005580">
    <property type="component" value="Unassembled WGS sequence"/>
</dbReference>
<dbReference type="Pfam" id="PF19775">
    <property type="entry name" value="DUF6261"/>
    <property type="match status" value="1"/>
</dbReference>
<feature type="compositionally biased region" description="Basic and acidic residues" evidence="2">
    <location>
        <begin position="257"/>
        <end position="270"/>
    </location>
</feature>
<feature type="compositionally biased region" description="Basic residues" evidence="2">
    <location>
        <begin position="247"/>
        <end position="256"/>
    </location>
</feature>